<keyword evidence="4" id="KW-1185">Reference proteome</keyword>
<dbReference type="PROSITE" id="PS51746">
    <property type="entry name" value="PPM_2"/>
    <property type="match status" value="1"/>
</dbReference>
<evidence type="ECO:0000313" key="4">
    <source>
        <dbReference type="Proteomes" id="UP000198432"/>
    </source>
</evidence>
<gene>
    <name evidence="3" type="ORF">SAMN06296052_13039</name>
</gene>
<dbReference type="Pfam" id="PF07228">
    <property type="entry name" value="SpoIIE"/>
    <property type="match status" value="1"/>
</dbReference>
<dbReference type="SUPFAM" id="SSF55781">
    <property type="entry name" value="GAF domain-like"/>
    <property type="match status" value="1"/>
</dbReference>
<dbReference type="PANTHER" id="PTHR43156:SF2">
    <property type="entry name" value="STAGE II SPORULATION PROTEIN E"/>
    <property type="match status" value="1"/>
</dbReference>
<evidence type="ECO:0000313" key="3">
    <source>
        <dbReference type="EMBL" id="SNT19809.1"/>
    </source>
</evidence>
<reference evidence="4" key="1">
    <citation type="submission" date="2017-06" db="EMBL/GenBank/DDBJ databases">
        <authorList>
            <person name="Varghese N."/>
            <person name="Submissions S."/>
        </authorList>
    </citation>
    <scope>NUCLEOTIDE SEQUENCE [LARGE SCALE GENOMIC DNA]</scope>
    <source>
        <strain evidence="4">NKM1</strain>
    </source>
</reference>
<dbReference type="SUPFAM" id="SSF81606">
    <property type="entry name" value="PP2C-like"/>
    <property type="match status" value="1"/>
</dbReference>
<dbReference type="EMBL" id="FZOQ01000030">
    <property type="protein sequence ID" value="SNT19809.1"/>
    <property type="molecule type" value="Genomic_DNA"/>
</dbReference>
<dbReference type="InterPro" id="IPR052016">
    <property type="entry name" value="Bact_Sigma-Reg"/>
</dbReference>
<dbReference type="InterPro" id="IPR029016">
    <property type="entry name" value="GAF-like_dom_sf"/>
</dbReference>
<accession>A0A239KQH8</accession>
<dbReference type="GO" id="GO:0016791">
    <property type="term" value="F:phosphatase activity"/>
    <property type="evidence" value="ECO:0007669"/>
    <property type="project" value="TreeGrafter"/>
</dbReference>
<sequence length="417" mass="48008">MPKTLNDRFSMPDIVVPNTQQELNLKKLELSALLEITQAINDNLPEGALYKIYRFTLLAQLQISRLVLYVHDEQWECKVCFGTEQDFTKRQLPPEVMDLKEITKMSKVPVQKEWRAFDIVIPILHNGKVIAFVMIGKIQPYYNNMDALNFVQTVSNIMLVAIENYKMVRQRLAQESIRREIEIAREVQSMLFPKSLPNDGEVAIHASYIPHSSIGGDYYDFIEIDQDQFLFCVADVSGKGVPASLLMSNFQAGLRTILRQTSDLNTVVSELNNLIYRNAIAEKFITTFLAIYNRQTRELSYVNAGHNAPILLYEDNTHHLLNEGCTMLGVFDVLPFMNVGRVQIPKRSVLLCYTDGLTEVFDEEEAEFGIEGTISFLQRNRFLSSKMLHLQLLREINLYNEEVRFNDDITLLSCRFK</sequence>
<dbReference type="InterPro" id="IPR001932">
    <property type="entry name" value="PPM-type_phosphatase-like_dom"/>
</dbReference>
<dbReference type="AlphaFoldDB" id="A0A239KQH8"/>
<feature type="domain" description="PPM-type phosphatase" evidence="2">
    <location>
        <begin position="201"/>
        <end position="416"/>
    </location>
</feature>
<evidence type="ECO:0000256" key="1">
    <source>
        <dbReference type="ARBA" id="ARBA00022801"/>
    </source>
</evidence>
<dbReference type="SMART" id="SM00331">
    <property type="entry name" value="PP2C_SIG"/>
    <property type="match status" value="1"/>
</dbReference>
<evidence type="ECO:0000259" key="2">
    <source>
        <dbReference type="PROSITE" id="PS51746"/>
    </source>
</evidence>
<protein>
    <submittedName>
        <fullName evidence="3">Sigma-B regulation protein RsbU (Phosphoserine phosphatase)</fullName>
    </submittedName>
</protein>
<keyword evidence="1" id="KW-0378">Hydrolase</keyword>
<dbReference type="InterPro" id="IPR036457">
    <property type="entry name" value="PPM-type-like_dom_sf"/>
</dbReference>
<name>A0A239KQH8_9BACT</name>
<dbReference type="Gene3D" id="3.30.450.40">
    <property type="match status" value="1"/>
</dbReference>
<dbReference type="Gene3D" id="3.60.40.10">
    <property type="entry name" value="PPM-type phosphatase domain"/>
    <property type="match status" value="1"/>
</dbReference>
<dbReference type="PANTHER" id="PTHR43156">
    <property type="entry name" value="STAGE II SPORULATION PROTEIN E-RELATED"/>
    <property type="match status" value="1"/>
</dbReference>
<organism evidence="3 4">
    <name type="scientific">Pontibacter ummariensis</name>
    <dbReference type="NCBI Taxonomy" id="1610492"/>
    <lineage>
        <taxon>Bacteria</taxon>
        <taxon>Pseudomonadati</taxon>
        <taxon>Bacteroidota</taxon>
        <taxon>Cytophagia</taxon>
        <taxon>Cytophagales</taxon>
        <taxon>Hymenobacteraceae</taxon>
        <taxon>Pontibacter</taxon>
    </lineage>
</organism>
<dbReference type="Proteomes" id="UP000198432">
    <property type="component" value="Unassembled WGS sequence"/>
</dbReference>
<proteinExistence type="predicted"/>